<dbReference type="AlphaFoldDB" id="A0A382RVM4"/>
<reference evidence="2" key="1">
    <citation type="submission" date="2018-05" db="EMBL/GenBank/DDBJ databases">
        <authorList>
            <person name="Lanie J.A."/>
            <person name="Ng W.-L."/>
            <person name="Kazmierczak K.M."/>
            <person name="Andrzejewski T.M."/>
            <person name="Davidsen T.M."/>
            <person name="Wayne K.J."/>
            <person name="Tettelin H."/>
            <person name="Glass J.I."/>
            <person name="Rusch D."/>
            <person name="Podicherti R."/>
            <person name="Tsui H.-C.T."/>
            <person name="Winkler M.E."/>
        </authorList>
    </citation>
    <scope>NUCLEOTIDE SEQUENCE</scope>
</reference>
<organism evidence="2">
    <name type="scientific">marine metagenome</name>
    <dbReference type="NCBI Taxonomy" id="408172"/>
    <lineage>
        <taxon>unclassified sequences</taxon>
        <taxon>metagenomes</taxon>
        <taxon>ecological metagenomes</taxon>
    </lineage>
</organism>
<dbReference type="Pfam" id="PF09084">
    <property type="entry name" value="NMT1"/>
    <property type="match status" value="1"/>
</dbReference>
<protein>
    <recommendedName>
        <fullName evidence="1">SsuA/THI5-like domain-containing protein</fullName>
    </recommendedName>
</protein>
<dbReference type="Gene3D" id="3.40.190.10">
    <property type="entry name" value="Periplasmic binding protein-like II"/>
    <property type="match status" value="1"/>
</dbReference>
<feature type="domain" description="SsuA/THI5-like" evidence="1">
    <location>
        <begin position="3"/>
        <end position="100"/>
    </location>
</feature>
<name>A0A382RVM4_9ZZZZ</name>
<accession>A0A382RVM4</accession>
<evidence type="ECO:0000259" key="1">
    <source>
        <dbReference type="Pfam" id="PF09084"/>
    </source>
</evidence>
<dbReference type="InterPro" id="IPR015168">
    <property type="entry name" value="SsuA/THI5"/>
</dbReference>
<dbReference type="SUPFAM" id="SSF53850">
    <property type="entry name" value="Periplasmic binding protein-like II"/>
    <property type="match status" value="1"/>
</dbReference>
<proteinExistence type="predicted"/>
<sequence length="204" mass="23102">TLALFKALGISTDQIEWIPSGGAATRMVTMTRGAADAALLTAPTYYRLVDEGYPILINMADHPNVVVAQAYIFNREVLENRPELAENFMKAVIDATQRFYTDREFAMEAMRRHTSVKDDETLGKVYDDYFSGEKLERVPFVRQAAVDAVVERNSERLPELKDIDFSNMLYEDILEKLADEGYFQEVYGPSINTELEDVRAAAAR</sequence>
<evidence type="ECO:0000313" key="2">
    <source>
        <dbReference type="EMBL" id="SVD00711.1"/>
    </source>
</evidence>
<dbReference type="EMBL" id="UINC01123920">
    <property type="protein sequence ID" value="SVD00711.1"/>
    <property type="molecule type" value="Genomic_DNA"/>
</dbReference>
<feature type="non-terminal residue" evidence="2">
    <location>
        <position position="1"/>
    </location>
</feature>
<gene>
    <name evidence="2" type="ORF">METZ01_LOCUS353565</name>
</gene>